<dbReference type="OrthoDB" id="5575062at2759"/>
<proteinExistence type="predicted"/>
<protein>
    <submittedName>
        <fullName evidence="1">Uncharacterized protein</fullName>
    </submittedName>
</protein>
<gene>
    <name evidence="1" type="ORF">IFM89_033735</name>
</gene>
<dbReference type="AlphaFoldDB" id="A0A835LF97"/>
<reference evidence="1 2" key="1">
    <citation type="submission" date="2020-10" db="EMBL/GenBank/DDBJ databases">
        <title>The Coptis chinensis genome and diversification of protoberbering-type alkaloids.</title>
        <authorList>
            <person name="Wang B."/>
            <person name="Shu S."/>
            <person name="Song C."/>
            <person name="Liu Y."/>
        </authorList>
    </citation>
    <scope>NUCLEOTIDE SEQUENCE [LARGE SCALE GENOMIC DNA]</scope>
    <source>
        <strain evidence="1">HL-2020</strain>
        <tissue evidence="1">Leaf</tissue>
    </source>
</reference>
<comment type="caution">
    <text evidence="1">The sequence shown here is derived from an EMBL/GenBank/DDBJ whole genome shotgun (WGS) entry which is preliminary data.</text>
</comment>
<feature type="non-terminal residue" evidence="1">
    <location>
        <position position="297"/>
    </location>
</feature>
<accession>A0A835LF97</accession>
<organism evidence="1 2">
    <name type="scientific">Coptis chinensis</name>
    <dbReference type="NCBI Taxonomy" id="261450"/>
    <lineage>
        <taxon>Eukaryota</taxon>
        <taxon>Viridiplantae</taxon>
        <taxon>Streptophyta</taxon>
        <taxon>Embryophyta</taxon>
        <taxon>Tracheophyta</taxon>
        <taxon>Spermatophyta</taxon>
        <taxon>Magnoliopsida</taxon>
        <taxon>Ranunculales</taxon>
        <taxon>Ranunculaceae</taxon>
        <taxon>Coptidoideae</taxon>
        <taxon>Coptis</taxon>
    </lineage>
</organism>
<keyword evidence="2" id="KW-1185">Reference proteome</keyword>
<dbReference type="EMBL" id="JADFTS010000009">
    <property type="protein sequence ID" value="KAF9590317.1"/>
    <property type="molecule type" value="Genomic_DNA"/>
</dbReference>
<dbReference type="Proteomes" id="UP000631114">
    <property type="component" value="Unassembled WGS sequence"/>
</dbReference>
<evidence type="ECO:0000313" key="2">
    <source>
        <dbReference type="Proteomes" id="UP000631114"/>
    </source>
</evidence>
<sequence length="297" mass="31785">TAEYGEVAEGEGVVATTTEEASLTGGIDSRAIVPYEGGTHVLSTLSVGTEGPYVGAINSLAGANASLQGSIEDVTIKSISKTRNTEGFSNPEAAPLDVSGGRFAILQNTPEDLVMQSRVDHPLGKPRQMPEVEIDVKARTEGESGAAKTLCTPFEEDQPEMPEVFTLSSHFTLVYCLQEHYALPQESLQRSGHIGVGAASRSRHSPRKLTVAFALLSFSCSEQVILPTIAYKLFLKNISETNSVGLRGNTLKQTTELELACSQEVGHPRSPGKNLKSSRGVPKRLELQVRVCVLYSG</sequence>
<evidence type="ECO:0000313" key="1">
    <source>
        <dbReference type="EMBL" id="KAF9590317.1"/>
    </source>
</evidence>
<name>A0A835LF97_9MAGN</name>